<dbReference type="AlphaFoldDB" id="A0A2P6U309"/>
<accession>A0A2P6U309</accession>
<feature type="region of interest" description="Disordered" evidence="1">
    <location>
        <begin position="527"/>
        <end position="605"/>
    </location>
</feature>
<feature type="compositionally biased region" description="Polar residues" evidence="1">
    <location>
        <begin position="868"/>
        <end position="877"/>
    </location>
</feature>
<keyword evidence="2" id="KW-0812">Transmembrane</keyword>
<feature type="compositionally biased region" description="Low complexity" evidence="1">
    <location>
        <begin position="1183"/>
        <end position="1200"/>
    </location>
</feature>
<evidence type="ECO:0000256" key="2">
    <source>
        <dbReference type="SAM" id="Phobius"/>
    </source>
</evidence>
<feature type="transmembrane region" description="Helical" evidence="2">
    <location>
        <begin position="1222"/>
        <end position="1241"/>
    </location>
</feature>
<protein>
    <submittedName>
        <fullName evidence="3">Tail fiber</fullName>
    </submittedName>
</protein>
<feature type="compositionally biased region" description="Low complexity" evidence="1">
    <location>
        <begin position="834"/>
        <end position="861"/>
    </location>
</feature>
<organism evidence="3 4">
    <name type="scientific">Chlorella sorokiniana</name>
    <name type="common">Freshwater green alga</name>
    <dbReference type="NCBI Taxonomy" id="3076"/>
    <lineage>
        <taxon>Eukaryota</taxon>
        <taxon>Viridiplantae</taxon>
        <taxon>Chlorophyta</taxon>
        <taxon>core chlorophytes</taxon>
        <taxon>Trebouxiophyceae</taxon>
        <taxon>Chlorellales</taxon>
        <taxon>Chlorellaceae</taxon>
        <taxon>Chlorella clade</taxon>
        <taxon>Chlorella</taxon>
    </lineage>
</organism>
<sequence>MESEDGSGAGGDSAGGGNGGSSSRTGGGSGSGSGTTEQHLDPPTPEQPRSLGAAQTPAADARAQRLQQGWRQRTAEAAASSEQPVLWLDGSSAAWTQLSGVPLDLACGCGNDPPPLIAAVLADDATQLEELLQEANRQHSSARPSALLLNSHWDSARINAALQRQRSLQPGSLPQWVSMPPGCTLLMLAASLGQEAVTACLLQNGADPAVITAEASAALLVDLYTVEVLRNATGPGRCVMSPERGGVSWDPVEDLKAALKSDGVNRVPVLAAWEVPWSEERHCAFPAAFQDAVKTLLLCARRLGPSSAVQQVLGRADPLRSLILNTLAQPVHEWVGFGETSRLEDVLPLEHVRTLARLRRWSRALDGMMVNCESLQEALRQSNGGPNFSSATWAAPHLFAVASWPEARYVRSLLATATDEAQRLLASGAEAEGSGAASAAPPVFRRMNLRLTSRREPPMESEHTRAAQRLMDSCLDALRAAAASLRDEQRSIEAGQAPAVASGHHLGDLAFAKLVGDLEQLLPQQVHDRQATATADAVQTRSASGGTSGRGSPRGHPASNGQPAAEARALAPVDPCSSNASGGQQAQDRSNSHSRSSRPSAAEMSGGVLTDVRPSMHIGTAAADGAAAGLPEPAAEARSALLHHIEEWHAALQSITACTSEVRVSQCSSCTEPGPRSSPTAPGPMYGQLQQVTAQLQPVCAAAIALDELRSSIGMQQVSLDDAVARFEAVTAEMWQGLSSLELDPRLLSGFAATYQLRVPGQADAWRARWADSDQWRLRQLRNRVLSLIAAAGRSQHAPSGSKPPAPSGSNHSEQGSPISSSSSGGGGGQHCEAGSAARGRGSSPSSQPSVRSRSSSLPESNGMLAGNGTSALSNQESQDHGQAVDERSSLLRRIDLWITKLQGIMDDQSGALVQVQRQREAAWQEQQDANRRAVLALSGSRTHQLRHRCQALAKLEGELRRICAWLEPVSTALGTLRQLHSDIGRQQDDLEGAAARLEVVAAGMWEGLCGQDVDSSQSGHGEQAALHVLHSTVQSIIANTETIQSIIANTETIQSIIANTETIQSIIANTETIQSIIANTETIQSIIANTETIQSIIANTETSILSQADAAAGDKSSFGGSGAAAAASVLAVRGQSAGHSNTRQSRTARRRGRLDSENSGHKELGGSPALSSSSHSDRTVPQRSRSASAQQAQQAQRSAGRISKGGSGWRSSAVRLAPSSLATLFVFICVIASVIVRWVLLSRMG</sequence>
<feature type="compositionally biased region" description="Low complexity" evidence="1">
    <location>
        <begin position="541"/>
        <end position="555"/>
    </location>
</feature>
<feature type="region of interest" description="Disordered" evidence="1">
    <location>
        <begin position="793"/>
        <end position="887"/>
    </location>
</feature>
<feature type="region of interest" description="Disordered" evidence="1">
    <location>
        <begin position="1"/>
        <end position="71"/>
    </location>
</feature>
<evidence type="ECO:0000256" key="1">
    <source>
        <dbReference type="SAM" id="MobiDB-lite"/>
    </source>
</evidence>
<keyword evidence="2" id="KW-0472">Membrane</keyword>
<comment type="caution">
    <text evidence="3">The sequence shown here is derived from an EMBL/GenBank/DDBJ whole genome shotgun (WGS) entry which is preliminary data.</text>
</comment>
<reference evidence="3 4" key="1">
    <citation type="journal article" date="2018" name="Plant J.">
        <title>Genome sequences of Chlorella sorokiniana UTEX 1602 and Micractinium conductrix SAG 241.80: implications to maltose excretion by a green alga.</title>
        <authorList>
            <person name="Arriola M.B."/>
            <person name="Velmurugan N."/>
            <person name="Zhang Y."/>
            <person name="Plunkett M.H."/>
            <person name="Hondzo H."/>
            <person name="Barney B.M."/>
        </authorList>
    </citation>
    <scope>NUCLEOTIDE SEQUENCE [LARGE SCALE GENOMIC DNA]</scope>
    <source>
        <strain evidence="4">UTEX 1602</strain>
    </source>
</reference>
<evidence type="ECO:0000313" key="4">
    <source>
        <dbReference type="Proteomes" id="UP000239899"/>
    </source>
</evidence>
<feature type="compositionally biased region" description="Polar residues" evidence="1">
    <location>
        <begin position="576"/>
        <end position="588"/>
    </location>
</feature>
<proteinExistence type="predicted"/>
<gene>
    <name evidence="3" type="ORF">C2E21_1234</name>
</gene>
<dbReference type="Proteomes" id="UP000239899">
    <property type="component" value="Unassembled WGS sequence"/>
</dbReference>
<feature type="compositionally biased region" description="Gly residues" evidence="1">
    <location>
        <begin position="7"/>
        <end position="33"/>
    </location>
</feature>
<evidence type="ECO:0000313" key="3">
    <source>
        <dbReference type="EMBL" id="PRW60691.1"/>
    </source>
</evidence>
<feature type="compositionally biased region" description="Polar residues" evidence="1">
    <location>
        <begin position="531"/>
        <end position="540"/>
    </location>
</feature>
<feature type="compositionally biased region" description="Basic and acidic residues" evidence="1">
    <location>
        <begin position="1154"/>
        <end position="1165"/>
    </location>
</feature>
<keyword evidence="4" id="KW-1185">Reference proteome</keyword>
<dbReference type="OrthoDB" id="6162027at2759"/>
<feature type="region of interest" description="Disordered" evidence="1">
    <location>
        <begin position="1135"/>
        <end position="1210"/>
    </location>
</feature>
<name>A0A2P6U309_CHLSO</name>
<feature type="compositionally biased region" description="Low complexity" evidence="1">
    <location>
        <begin position="53"/>
        <end position="65"/>
    </location>
</feature>
<dbReference type="EMBL" id="LHPG02000002">
    <property type="protein sequence ID" value="PRW60691.1"/>
    <property type="molecule type" value="Genomic_DNA"/>
</dbReference>
<keyword evidence="2" id="KW-1133">Transmembrane helix</keyword>
<feature type="compositionally biased region" description="Basic and acidic residues" evidence="1">
    <location>
        <begin position="878"/>
        <end position="887"/>
    </location>
</feature>